<dbReference type="PANTHER" id="PTHR23150:SF19">
    <property type="entry name" value="FORMYLGLYCINE-GENERATING ENZYME"/>
    <property type="match status" value="1"/>
</dbReference>
<dbReference type="GO" id="GO:0120147">
    <property type="term" value="F:formylglycine-generating oxidase activity"/>
    <property type="evidence" value="ECO:0007669"/>
    <property type="project" value="TreeGrafter"/>
</dbReference>
<dbReference type="Pfam" id="PF03781">
    <property type="entry name" value="FGE-sulfatase"/>
    <property type="match status" value="1"/>
</dbReference>
<feature type="domain" description="Sulfatase-modifying factor enzyme-like" evidence="1">
    <location>
        <begin position="71"/>
        <end position="269"/>
    </location>
</feature>
<evidence type="ECO:0000313" key="3">
    <source>
        <dbReference type="Proteomes" id="UP000320421"/>
    </source>
</evidence>
<dbReference type="InterPro" id="IPR005532">
    <property type="entry name" value="SUMF_dom"/>
</dbReference>
<evidence type="ECO:0000259" key="1">
    <source>
        <dbReference type="Pfam" id="PF03781"/>
    </source>
</evidence>
<dbReference type="OrthoDB" id="9812426at2"/>
<name>A0A517PUJ0_9PLAN</name>
<sequence>MQTASLYKLWFLLLMLGILTVPAPVLLAEESKAPGKPDRFPFPIKVDVKAGKTEGLPNRVQNPASGMWYALVPAGTYMIGSDQVWDSKEIQVQMSSYYISETCVTRSQLGPELWKHMQQADWHDEKIDSQVRQFPEELQVKFRLLEFMMTYEDERGIWRGMLELNPDLARDFDAAYAEFLKSVINDENPESEKEQTLEEGLQSIRLSPRQKQTITRVQETVSAHLKDPQRGQAPYDHASNDNAVTYAEWKGVDLPTEAQWEIAARLASANKLTVHHMVGNHWEYCSDFYAYDYFQRENDFKDPTGPRKAKWSRDQLEREKKAELPSSFGFFNWLLRVSVKIIVLRGGSLSGREYYPSKIQSPVDSEKPHRIRLVINPRQK</sequence>
<dbReference type="InterPro" id="IPR051043">
    <property type="entry name" value="Sulfatase_Mod_Factor_Kinase"/>
</dbReference>
<dbReference type="EMBL" id="CP036266">
    <property type="protein sequence ID" value="QDT23034.1"/>
    <property type="molecule type" value="Genomic_DNA"/>
</dbReference>
<dbReference type="InterPro" id="IPR016187">
    <property type="entry name" value="CTDL_fold"/>
</dbReference>
<accession>A0A517PUJ0</accession>
<protein>
    <submittedName>
        <fullName evidence="2">Formylglycine-generating sulfatase enzyme</fullName>
    </submittedName>
</protein>
<dbReference type="PANTHER" id="PTHR23150">
    <property type="entry name" value="SULFATASE MODIFYING FACTOR 1, 2"/>
    <property type="match status" value="1"/>
</dbReference>
<organism evidence="2 3">
    <name type="scientific">Gimesia chilikensis</name>
    <dbReference type="NCBI Taxonomy" id="2605989"/>
    <lineage>
        <taxon>Bacteria</taxon>
        <taxon>Pseudomonadati</taxon>
        <taxon>Planctomycetota</taxon>
        <taxon>Planctomycetia</taxon>
        <taxon>Planctomycetales</taxon>
        <taxon>Planctomycetaceae</taxon>
        <taxon>Gimesia</taxon>
    </lineage>
</organism>
<dbReference type="InterPro" id="IPR042095">
    <property type="entry name" value="SUMF_sf"/>
</dbReference>
<dbReference type="Proteomes" id="UP000320421">
    <property type="component" value="Chromosome"/>
</dbReference>
<dbReference type="SUPFAM" id="SSF56436">
    <property type="entry name" value="C-type lectin-like"/>
    <property type="match status" value="1"/>
</dbReference>
<evidence type="ECO:0000313" key="2">
    <source>
        <dbReference type="EMBL" id="QDT23034.1"/>
    </source>
</evidence>
<gene>
    <name evidence="2" type="ORF">HG66A1_48470</name>
</gene>
<dbReference type="Gene3D" id="3.90.1580.10">
    <property type="entry name" value="paralog of FGE (formylglycine-generating enzyme)"/>
    <property type="match status" value="2"/>
</dbReference>
<proteinExistence type="predicted"/>
<reference evidence="2 3" key="1">
    <citation type="submission" date="2019-02" db="EMBL/GenBank/DDBJ databases">
        <title>Deep-cultivation of Planctomycetes and their phenomic and genomic characterization uncovers novel biology.</title>
        <authorList>
            <person name="Wiegand S."/>
            <person name="Jogler M."/>
            <person name="Boedeker C."/>
            <person name="Pinto D."/>
            <person name="Vollmers J."/>
            <person name="Rivas-Marin E."/>
            <person name="Kohn T."/>
            <person name="Peeters S.H."/>
            <person name="Heuer A."/>
            <person name="Rast P."/>
            <person name="Oberbeckmann S."/>
            <person name="Bunk B."/>
            <person name="Jeske O."/>
            <person name="Meyerdierks A."/>
            <person name="Storesund J.E."/>
            <person name="Kallscheuer N."/>
            <person name="Luecker S."/>
            <person name="Lage O.M."/>
            <person name="Pohl T."/>
            <person name="Merkel B.J."/>
            <person name="Hornburger P."/>
            <person name="Mueller R.-W."/>
            <person name="Bruemmer F."/>
            <person name="Labrenz M."/>
            <person name="Spormann A.M."/>
            <person name="Op den Camp H."/>
            <person name="Overmann J."/>
            <person name="Amann R."/>
            <person name="Jetten M.S.M."/>
            <person name="Mascher T."/>
            <person name="Medema M.H."/>
            <person name="Devos D.P."/>
            <person name="Kaster A.-K."/>
            <person name="Ovreas L."/>
            <person name="Rohde M."/>
            <person name="Galperin M.Y."/>
            <person name="Jogler C."/>
        </authorList>
    </citation>
    <scope>NUCLEOTIDE SEQUENCE [LARGE SCALE GENOMIC DNA]</scope>
    <source>
        <strain evidence="2 3">HG66A1</strain>
    </source>
</reference>
<dbReference type="AlphaFoldDB" id="A0A517PUJ0"/>
<dbReference type="RefSeq" id="WP_145189835.1">
    <property type="nucleotide sequence ID" value="NZ_CP036266.1"/>
</dbReference>
<keyword evidence="3" id="KW-1185">Reference proteome</keyword>